<dbReference type="RefSeq" id="WP_091399373.1">
    <property type="nucleotide sequence ID" value="NZ_BKAI01000022.1"/>
</dbReference>
<accession>A0A1G9DCS8</accession>
<dbReference type="Pfam" id="PF15599">
    <property type="entry name" value="Imm63"/>
    <property type="match status" value="1"/>
</dbReference>
<gene>
    <name evidence="2" type="ORF">SAMN04487935_3782</name>
</gene>
<dbReference type="OrthoDB" id="5197199at2"/>
<keyword evidence="3" id="KW-1185">Reference proteome</keyword>
<dbReference type="InterPro" id="IPR028952">
    <property type="entry name" value="Imm63"/>
</dbReference>
<sequence length="169" mass="20079">MKENLIVEIKNAIYELAEKIDIPKNSFAYLWKSNEDAYPFVEIDALGNIHFKVSERGKILEDKIAKNKDELLYWIFSGISFSIACEYELKNRIENQDCRRIIFEKQNEILDKLNSNWKEKRITSQLNILKNHPFDDLASIRATYSYELRKLGYSEVEINKLVYEKYPEN</sequence>
<dbReference type="EMBL" id="FNEZ01000010">
    <property type="protein sequence ID" value="SDK61663.1"/>
    <property type="molecule type" value="Genomic_DNA"/>
</dbReference>
<evidence type="ECO:0000313" key="2">
    <source>
        <dbReference type="EMBL" id="SDK61663.1"/>
    </source>
</evidence>
<evidence type="ECO:0000313" key="3">
    <source>
        <dbReference type="Proteomes" id="UP000199580"/>
    </source>
</evidence>
<proteinExistence type="predicted"/>
<dbReference type="AlphaFoldDB" id="A0A1G9DCS8"/>
<reference evidence="2 3" key="1">
    <citation type="submission" date="2016-10" db="EMBL/GenBank/DDBJ databases">
        <authorList>
            <person name="de Groot N.N."/>
        </authorList>
    </citation>
    <scope>NUCLEOTIDE SEQUENCE [LARGE SCALE GENOMIC DNA]</scope>
    <source>
        <strain evidence="2 3">CGMCC 1.10076</strain>
    </source>
</reference>
<protein>
    <submittedName>
        <fullName evidence="2">Immunity protein 63</fullName>
    </submittedName>
</protein>
<feature type="domain" description="Immunity protein 63" evidence="1">
    <location>
        <begin position="50"/>
        <end position="120"/>
    </location>
</feature>
<evidence type="ECO:0000259" key="1">
    <source>
        <dbReference type="Pfam" id="PF15599"/>
    </source>
</evidence>
<dbReference type="STRING" id="1128970.SAMN04487935_3782"/>
<dbReference type="Proteomes" id="UP000199580">
    <property type="component" value="Unassembled WGS sequence"/>
</dbReference>
<organism evidence="2 3">
    <name type="scientific">Flavobacterium noncentrifugens</name>
    <dbReference type="NCBI Taxonomy" id="1128970"/>
    <lineage>
        <taxon>Bacteria</taxon>
        <taxon>Pseudomonadati</taxon>
        <taxon>Bacteroidota</taxon>
        <taxon>Flavobacteriia</taxon>
        <taxon>Flavobacteriales</taxon>
        <taxon>Flavobacteriaceae</taxon>
        <taxon>Flavobacterium</taxon>
    </lineage>
</organism>
<name>A0A1G9DCS8_9FLAO</name>